<keyword evidence="2" id="KW-1185">Reference proteome</keyword>
<gene>
    <name evidence="1" type="ORF">NDU88_004841</name>
</gene>
<protein>
    <submittedName>
        <fullName evidence="1">Uncharacterized protein</fullName>
    </submittedName>
</protein>
<name>A0AAV7M8V1_PLEWA</name>
<comment type="caution">
    <text evidence="1">The sequence shown here is derived from an EMBL/GenBank/DDBJ whole genome shotgun (WGS) entry which is preliminary data.</text>
</comment>
<proteinExistence type="predicted"/>
<organism evidence="1 2">
    <name type="scientific">Pleurodeles waltl</name>
    <name type="common">Iberian ribbed newt</name>
    <dbReference type="NCBI Taxonomy" id="8319"/>
    <lineage>
        <taxon>Eukaryota</taxon>
        <taxon>Metazoa</taxon>
        <taxon>Chordata</taxon>
        <taxon>Craniata</taxon>
        <taxon>Vertebrata</taxon>
        <taxon>Euteleostomi</taxon>
        <taxon>Amphibia</taxon>
        <taxon>Batrachia</taxon>
        <taxon>Caudata</taxon>
        <taxon>Salamandroidea</taxon>
        <taxon>Salamandridae</taxon>
        <taxon>Pleurodelinae</taxon>
        <taxon>Pleurodeles</taxon>
    </lineage>
</organism>
<evidence type="ECO:0000313" key="2">
    <source>
        <dbReference type="Proteomes" id="UP001066276"/>
    </source>
</evidence>
<accession>A0AAV7M8V1</accession>
<reference evidence="1" key="1">
    <citation type="journal article" date="2022" name="bioRxiv">
        <title>Sequencing and chromosome-scale assembly of the giantPleurodeles waltlgenome.</title>
        <authorList>
            <person name="Brown T."/>
            <person name="Elewa A."/>
            <person name="Iarovenko S."/>
            <person name="Subramanian E."/>
            <person name="Araus A.J."/>
            <person name="Petzold A."/>
            <person name="Susuki M."/>
            <person name="Suzuki K.-i.T."/>
            <person name="Hayashi T."/>
            <person name="Toyoda A."/>
            <person name="Oliveira C."/>
            <person name="Osipova E."/>
            <person name="Leigh N.D."/>
            <person name="Simon A."/>
            <person name="Yun M.H."/>
        </authorList>
    </citation>
    <scope>NUCLEOTIDE SEQUENCE</scope>
    <source>
        <strain evidence="1">20211129_DDA</strain>
        <tissue evidence="1">Liver</tissue>
    </source>
</reference>
<dbReference type="AlphaFoldDB" id="A0AAV7M8V1"/>
<dbReference type="Proteomes" id="UP001066276">
    <property type="component" value="Chromosome 10"/>
</dbReference>
<dbReference type="EMBL" id="JANPWB010000014">
    <property type="protein sequence ID" value="KAJ1099743.1"/>
    <property type="molecule type" value="Genomic_DNA"/>
</dbReference>
<sequence length="81" mass="8884">MLLLKRGGLIRKLLGARAPLHDVGSTRILTPAPLQAVKAKSWRLPDLSRSSAVRLSIHSPAPSFSTTESFLLFPEWVVPLL</sequence>
<evidence type="ECO:0000313" key="1">
    <source>
        <dbReference type="EMBL" id="KAJ1099743.1"/>
    </source>
</evidence>